<organism evidence="3 4">
    <name type="scientific">Leifsonella bigeumensis</name>
    <dbReference type="NCBI Taxonomy" id="433643"/>
    <lineage>
        <taxon>Bacteria</taxon>
        <taxon>Bacillati</taxon>
        <taxon>Actinomycetota</taxon>
        <taxon>Actinomycetes</taxon>
        <taxon>Micrococcales</taxon>
        <taxon>Microbacteriaceae</taxon>
        <taxon>Leifsonella</taxon>
    </lineage>
</organism>
<dbReference type="SUPFAM" id="SSF49373">
    <property type="entry name" value="Invasin/intimin cell-adhesion fragments"/>
    <property type="match status" value="1"/>
</dbReference>
<dbReference type="SUPFAM" id="SSF50969">
    <property type="entry name" value="YVTN repeat-like/Quinoprotein amine dehydrogenase"/>
    <property type="match status" value="1"/>
</dbReference>
<evidence type="ECO:0000256" key="1">
    <source>
        <dbReference type="SAM" id="SignalP"/>
    </source>
</evidence>
<keyword evidence="4" id="KW-1185">Reference proteome</keyword>
<dbReference type="RefSeq" id="WP_344753561.1">
    <property type="nucleotide sequence ID" value="NZ_BAABAE010000002.1"/>
</dbReference>
<gene>
    <name evidence="3" type="ORF">GCM10022239_05940</name>
</gene>
<dbReference type="Gene3D" id="2.60.40.10">
    <property type="entry name" value="Immunoglobulins"/>
    <property type="match status" value="1"/>
</dbReference>
<dbReference type="InterPro" id="IPR008979">
    <property type="entry name" value="Galactose-bd-like_sf"/>
</dbReference>
<dbReference type="Gene3D" id="2.60.40.1080">
    <property type="match status" value="1"/>
</dbReference>
<keyword evidence="1" id="KW-0732">Signal</keyword>
<reference evidence="4" key="1">
    <citation type="journal article" date="2019" name="Int. J. Syst. Evol. Microbiol.">
        <title>The Global Catalogue of Microorganisms (GCM) 10K type strain sequencing project: providing services to taxonomists for standard genome sequencing and annotation.</title>
        <authorList>
            <consortium name="The Broad Institute Genomics Platform"/>
            <consortium name="The Broad Institute Genome Sequencing Center for Infectious Disease"/>
            <person name="Wu L."/>
            <person name="Ma J."/>
        </authorList>
    </citation>
    <scope>NUCLEOTIDE SEQUENCE [LARGE SCALE GENOMIC DNA]</scope>
    <source>
        <strain evidence="4">JCM 16949</strain>
    </source>
</reference>
<feature type="domain" description="Bacterial Ig-like" evidence="2">
    <location>
        <begin position="1142"/>
        <end position="1221"/>
    </location>
</feature>
<dbReference type="InterPro" id="IPR015943">
    <property type="entry name" value="WD40/YVTN_repeat-like_dom_sf"/>
</dbReference>
<dbReference type="SUPFAM" id="SSF63829">
    <property type="entry name" value="Calcium-dependent phosphotriesterase"/>
    <property type="match status" value="1"/>
</dbReference>
<evidence type="ECO:0000313" key="4">
    <source>
        <dbReference type="Proteomes" id="UP001501004"/>
    </source>
</evidence>
<dbReference type="Gene3D" id="2.60.120.260">
    <property type="entry name" value="Galactose-binding domain-like"/>
    <property type="match status" value="2"/>
</dbReference>
<dbReference type="EMBL" id="BAABAE010000002">
    <property type="protein sequence ID" value="GAA3732315.1"/>
    <property type="molecule type" value="Genomic_DNA"/>
</dbReference>
<proteinExistence type="predicted"/>
<feature type="signal peptide" evidence="1">
    <location>
        <begin position="1"/>
        <end position="30"/>
    </location>
</feature>
<dbReference type="Proteomes" id="UP001501004">
    <property type="component" value="Unassembled WGS sequence"/>
</dbReference>
<dbReference type="Gene3D" id="2.40.10.480">
    <property type="match status" value="1"/>
</dbReference>
<evidence type="ECO:0000259" key="2">
    <source>
        <dbReference type="Pfam" id="PF16640"/>
    </source>
</evidence>
<evidence type="ECO:0000313" key="3">
    <source>
        <dbReference type="EMBL" id="GAA3732315.1"/>
    </source>
</evidence>
<dbReference type="InterPro" id="IPR013783">
    <property type="entry name" value="Ig-like_fold"/>
</dbReference>
<dbReference type="SUPFAM" id="SSF49785">
    <property type="entry name" value="Galactose-binding domain-like"/>
    <property type="match status" value="1"/>
</dbReference>
<sequence length="1240" mass="130882">MAPSAGRRNTFSRGAAATMALLLGVTIMQAAPAMAGTAASSLTPMAVSEATVSAPSVQNPGFEEALVGGKIPGWRYWSSGVQTGLSLSGTTVFAGDNSLKIVATGNLGAESALLPVTAGQTYEAGVRLNLEAVTGTPALWIRWYGANGAPLNKQATYSVTSSPLNRWLDIRASGVAPEGATQATIFIYANSVTTMTAYVDDVRFTQVTDVNLLPGNTSFEQTNGTSTILSWRRYPSESLPATTSVTVSKDQQHTGTNSVLITDNDPNLVVGLLSGAVLVEPNRSYLAGASVYLASTGTPAHNGSLAVYQKFYNAANVEVGQAAQTVSGPADEWVNMKVEGTAPATASYVRILLYSSTVNIGSAYVDDISLVDAGLLELPYNFGAPVDLGEAALSTKTLGGAIGNGEVYFATNGSPGTFYALDAATGAINFQEKVPGITETWAVTVSSDGNAYFSSTNSGNLWQYDPSQKKLTMVGNNPADHFVWDLDASSNGLIYGGTSSFSDDGKMFSYNTVAGQPCELGTAVGQFCNLGSIFAGENYVHGVAVTDQYLYAGIGAFKHLVRIDRETGDKIEVPLPVTGEAGFIHNIWVYDDLLYVRDGTGLIVMDEATFAVKLHTRFTDTNTFDGIISPPSPQNSNILYFRNKNTSTLWTYNVDSNSLQAVTPEVKLPAISAKAMNWVDVDGHQVLGMLFENGKYLSYDPQTGTADDHSVALARSGVTLNSIAEGPDGKLYLGGYIDGMSVFDEETQSYETRVSSPTSPGQVENTGFLNGKTYFGTYPEARIYRYDATEPYNYSETPTGNPGLVYTVPSLQDRPFAFASGDNKLFIGTVPAYSYEGGSLTIYDDVAKTWTSTRNVVQNQSVVSLAYKNGTLFGGTSITGGLGVDDSTTTAHLFEWDVASGTKTDEFIPAIPGMSSPELLGGLSFGPDGLLWGAAYGQLAEGGTGFAIYAMDADTHEIVKSQLMYYGSARGNQWREFYLIWGADGMLYTSIARYITVVDPDTLAHRKLADTTTHPMALGKDGSIYYGSGSHLMKLPVPITEATISMSDTSVEAGDTASITSSGVLANGLPAIMAGATFSYTSSDPAVLTVDDGGVVHALARGTAQVYADVSLGGTTVRTNTLEFTVTKAVVPTSSAIELSPSGAARFGTDVTITATVTPATAVGSFEIFDGTTSLGHGTVSDGTFVLTTDALMMGRHSLSAVFTPTEALDFTASTTETVKYVINMEGNRGEPEALPPLWF</sequence>
<dbReference type="SUPFAM" id="SSF69322">
    <property type="entry name" value="Tricorn protease domain 2"/>
    <property type="match status" value="1"/>
</dbReference>
<dbReference type="InterPro" id="IPR008964">
    <property type="entry name" value="Invasin/intimin_cell_adhesion"/>
</dbReference>
<dbReference type="Pfam" id="PF16640">
    <property type="entry name" value="Big_3_5"/>
    <property type="match status" value="1"/>
</dbReference>
<protein>
    <recommendedName>
        <fullName evidence="2">Bacterial Ig-like domain-containing protein</fullName>
    </recommendedName>
</protein>
<comment type="caution">
    <text evidence="3">The sequence shown here is derived from an EMBL/GenBank/DDBJ whole genome shotgun (WGS) entry which is preliminary data.</text>
</comment>
<dbReference type="Gene3D" id="2.130.10.10">
    <property type="entry name" value="YVTN repeat-like/Quinoprotein amine dehydrogenase"/>
    <property type="match status" value="1"/>
</dbReference>
<name>A0ABP7F836_9MICO</name>
<dbReference type="InterPro" id="IPR011044">
    <property type="entry name" value="Quino_amine_DH_bsu"/>
</dbReference>
<dbReference type="InterPro" id="IPR032109">
    <property type="entry name" value="Big_3_5"/>
</dbReference>
<accession>A0ABP7F836</accession>
<feature type="chain" id="PRO_5045627915" description="Bacterial Ig-like domain-containing protein" evidence="1">
    <location>
        <begin position="31"/>
        <end position="1240"/>
    </location>
</feature>